<dbReference type="PANTHER" id="PTHR42913:SF9">
    <property type="entry name" value="SLR1591 PROTEIN"/>
    <property type="match status" value="1"/>
</dbReference>
<evidence type="ECO:0000256" key="1">
    <source>
        <dbReference type="ARBA" id="ARBA00001974"/>
    </source>
</evidence>
<dbReference type="Pfam" id="PF07992">
    <property type="entry name" value="Pyr_redox_2"/>
    <property type="match status" value="1"/>
</dbReference>
<dbReference type="STRING" id="472181.SAMN05216271_1193"/>
<keyword evidence="2" id="KW-0285">Flavoprotein</keyword>
<organism evidence="6 7">
    <name type="scientific">Halopseudomonas sabulinigri</name>
    <dbReference type="NCBI Taxonomy" id="472181"/>
    <lineage>
        <taxon>Bacteria</taxon>
        <taxon>Pseudomonadati</taxon>
        <taxon>Pseudomonadota</taxon>
        <taxon>Gammaproteobacteria</taxon>
        <taxon>Pseudomonadales</taxon>
        <taxon>Pseudomonadaceae</taxon>
        <taxon>Halopseudomonas</taxon>
    </lineage>
</organism>
<proteinExistence type="predicted"/>
<evidence type="ECO:0000313" key="7">
    <source>
        <dbReference type="Proteomes" id="UP000243413"/>
    </source>
</evidence>
<gene>
    <name evidence="6" type="ORF">SAMN05216271_1193</name>
</gene>
<dbReference type="InterPro" id="IPR023753">
    <property type="entry name" value="FAD/NAD-binding_dom"/>
</dbReference>
<feature type="domain" description="FAD/NAD(P)-binding" evidence="5">
    <location>
        <begin position="11"/>
        <end position="295"/>
    </location>
</feature>
<dbReference type="InterPro" id="IPR051169">
    <property type="entry name" value="NADH-Q_oxidoreductase"/>
</dbReference>
<evidence type="ECO:0000313" key="6">
    <source>
        <dbReference type="EMBL" id="SDS11615.1"/>
    </source>
</evidence>
<evidence type="ECO:0000256" key="2">
    <source>
        <dbReference type="ARBA" id="ARBA00022630"/>
    </source>
</evidence>
<dbReference type="Gene3D" id="3.50.50.100">
    <property type="match status" value="1"/>
</dbReference>
<dbReference type="OrthoDB" id="9767928at2"/>
<evidence type="ECO:0000256" key="4">
    <source>
        <dbReference type="ARBA" id="ARBA00023002"/>
    </source>
</evidence>
<dbReference type="SUPFAM" id="SSF51905">
    <property type="entry name" value="FAD/NAD(P)-binding domain"/>
    <property type="match status" value="2"/>
</dbReference>
<dbReference type="PANTHER" id="PTHR42913">
    <property type="entry name" value="APOPTOSIS-INDUCING FACTOR 1"/>
    <property type="match status" value="1"/>
</dbReference>
<dbReference type="GO" id="GO:0003955">
    <property type="term" value="F:NAD(P)H dehydrogenase (quinone) activity"/>
    <property type="evidence" value="ECO:0007669"/>
    <property type="project" value="TreeGrafter"/>
</dbReference>
<dbReference type="PRINTS" id="PR00368">
    <property type="entry name" value="FADPNR"/>
</dbReference>
<keyword evidence="3" id="KW-0274">FAD</keyword>
<dbReference type="RefSeq" id="WP_092284744.1">
    <property type="nucleotide sequence ID" value="NZ_LT629763.1"/>
</dbReference>
<protein>
    <submittedName>
        <fullName evidence="6">NADH dehydrogenase, FAD-containing subunit</fullName>
    </submittedName>
</protein>
<dbReference type="GO" id="GO:0019646">
    <property type="term" value="P:aerobic electron transport chain"/>
    <property type="evidence" value="ECO:0007669"/>
    <property type="project" value="TreeGrafter"/>
</dbReference>
<accession>A0A1H1PKL2</accession>
<dbReference type="EMBL" id="LT629763">
    <property type="protein sequence ID" value="SDS11615.1"/>
    <property type="molecule type" value="Genomic_DNA"/>
</dbReference>
<dbReference type="InterPro" id="IPR036188">
    <property type="entry name" value="FAD/NAD-bd_sf"/>
</dbReference>
<name>A0A1H1PKL2_9GAMM</name>
<evidence type="ECO:0000259" key="5">
    <source>
        <dbReference type="Pfam" id="PF07992"/>
    </source>
</evidence>
<reference evidence="7" key="1">
    <citation type="submission" date="2016-10" db="EMBL/GenBank/DDBJ databases">
        <authorList>
            <person name="Varghese N."/>
            <person name="Submissions S."/>
        </authorList>
    </citation>
    <scope>NUCLEOTIDE SEQUENCE [LARGE SCALE GENOMIC DNA]</scope>
    <source>
        <strain evidence="7">JCM 14963</strain>
    </source>
</reference>
<dbReference type="AlphaFoldDB" id="A0A1H1PKL2"/>
<dbReference type="PRINTS" id="PR00411">
    <property type="entry name" value="PNDRDTASEI"/>
</dbReference>
<sequence length="367" mass="38620">MPTSTPQAPLIMVGGGHAHLVALRQWIANGQRAPAGSLLVNAQPYAWYSGMLPGLLAGRFTAAQCSIELAPLAAACGMQLICDELLALDAHNQAILLASGKRMGFARLSLNSGALPVIDFNTDGSLPLVGAKPFPGIVQQWRTWQAQPPAHLAILGGGAAGVELALALRLSLPQTTVSLFCRHALLTSHPLRLARLARARLGKANVKLHEKLPIERISDGQLYSDGHAVAQPDAVVLATGAAAADWQATSGLECDAQGFIRIDAQLRSSHPCIFAAGDCASLPDTPHAGVYAVRQGPVLAHNLLAAAQGSLQHYQPQPRALALLACGDGRALLSYGALATQGRLAGQLKDWLDLRFMRAHRLPVQGD</sequence>
<evidence type="ECO:0000256" key="3">
    <source>
        <dbReference type="ARBA" id="ARBA00022827"/>
    </source>
</evidence>
<comment type="cofactor">
    <cofactor evidence="1">
        <name>FAD</name>
        <dbReference type="ChEBI" id="CHEBI:57692"/>
    </cofactor>
</comment>
<keyword evidence="4" id="KW-0560">Oxidoreductase</keyword>
<dbReference type="Proteomes" id="UP000243413">
    <property type="component" value="Chromosome I"/>
</dbReference>